<protein>
    <submittedName>
        <fullName evidence="9">Zinc/iron permease</fullName>
    </submittedName>
</protein>
<evidence type="ECO:0000256" key="3">
    <source>
        <dbReference type="ARBA" id="ARBA00022475"/>
    </source>
</evidence>
<dbReference type="PATRIC" id="fig|1006576.9.peg.1246"/>
<dbReference type="KEGG" id="dtn:DTL3_1245"/>
<evidence type="ECO:0000256" key="4">
    <source>
        <dbReference type="ARBA" id="ARBA00022692"/>
    </source>
</evidence>
<feature type="transmembrane region" description="Helical" evidence="8">
    <location>
        <begin position="108"/>
        <end position="124"/>
    </location>
</feature>
<dbReference type="GO" id="GO:0005385">
    <property type="term" value="F:zinc ion transmembrane transporter activity"/>
    <property type="evidence" value="ECO:0007669"/>
    <property type="project" value="TreeGrafter"/>
</dbReference>
<keyword evidence="6 8" id="KW-1133">Transmembrane helix</keyword>
<keyword evidence="3" id="KW-1003">Cell membrane</keyword>
<organism evidence="9 10">
    <name type="scientific">Defluviitoga tunisiensis</name>
    <dbReference type="NCBI Taxonomy" id="1006576"/>
    <lineage>
        <taxon>Bacteria</taxon>
        <taxon>Thermotogati</taxon>
        <taxon>Thermotogota</taxon>
        <taxon>Thermotogae</taxon>
        <taxon>Petrotogales</taxon>
        <taxon>Petrotogaceae</taxon>
        <taxon>Defluviitoga</taxon>
    </lineage>
</organism>
<keyword evidence="10" id="KW-1185">Reference proteome</keyword>
<keyword evidence="5" id="KW-0862">Zinc</keyword>
<comment type="subcellular location">
    <subcellularLocation>
        <location evidence="1">Cell membrane</location>
        <topology evidence="1">Multi-pass membrane protein</topology>
    </subcellularLocation>
</comment>
<feature type="transmembrane region" description="Helical" evidence="8">
    <location>
        <begin position="130"/>
        <end position="153"/>
    </location>
</feature>
<accession>A0A0C7NZ34</accession>
<dbReference type="GO" id="GO:0005886">
    <property type="term" value="C:plasma membrane"/>
    <property type="evidence" value="ECO:0007669"/>
    <property type="project" value="UniProtKB-SubCell"/>
</dbReference>
<feature type="transmembrane region" description="Helical" evidence="8">
    <location>
        <begin position="43"/>
        <end position="62"/>
    </location>
</feature>
<evidence type="ECO:0000256" key="8">
    <source>
        <dbReference type="SAM" id="Phobius"/>
    </source>
</evidence>
<dbReference type="AlphaFoldDB" id="A0A0C7NZ34"/>
<comment type="similarity">
    <text evidence="2">Belongs to the ZIP transporter (TC 2.A.5) family.</text>
</comment>
<name>A0A0C7NZ34_DEFTU</name>
<dbReference type="Pfam" id="PF02535">
    <property type="entry name" value="Zip"/>
    <property type="match status" value="1"/>
</dbReference>
<keyword evidence="4 8" id="KW-0812">Transmembrane</keyword>
<dbReference type="EMBL" id="LN824141">
    <property type="protein sequence ID" value="CEP78543.1"/>
    <property type="molecule type" value="Genomic_DNA"/>
</dbReference>
<feature type="transmembrane region" description="Helical" evidence="8">
    <location>
        <begin position="174"/>
        <end position="195"/>
    </location>
</feature>
<dbReference type="HOGENOM" id="CLU_015114_1_2_0"/>
<dbReference type="STRING" id="1006576.DTL3_1245"/>
<feature type="transmembrane region" description="Helical" evidence="8">
    <location>
        <begin position="201"/>
        <end position="221"/>
    </location>
</feature>
<feature type="transmembrane region" description="Helical" evidence="8">
    <location>
        <begin position="68"/>
        <end position="87"/>
    </location>
</feature>
<reference evidence="10" key="1">
    <citation type="submission" date="2014-11" db="EMBL/GenBank/DDBJ databases">
        <authorList>
            <person name="Wibberg D."/>
        </authorList>
    </citation>
    <scope>NUCLEOTIDE SEQUENCE [LARGE SCALE GENOMIC DNA]</scope>
    <source>
        <strain evidence="10">L3</strain>
    </source>
</reference>
<evidence type="ECO:0000256" key="7">
    <source>
        <dbReference type="ARBA" id="ARBA00023136"/>
    </source>
</evidence>
<dbReference type="PANTHER" id="PTHR11040">
    <property type="entry name" value="ZINC/IRON TRANSPORTER"/>
    <property type="match status" value="1"/>
</dbReference>
<feature type="transmembrane region" description="Helical" evidence="8">
    <location>
        <begin position="6"/>
        <end position="31"/>
    </location>
</feature>
<evidence type="ECO:0000256" key="5">
    <source>
        <dbReference type="ARBA" id="ARBA00022833"/>
    </source>
</evidence>
<evidence type="ECO:0000313" key="9">
    <source>
        <dbReference type="EMBL" id="CEP78543.1"/>
    </source>
</evidence>
<dbReference type="InterPro" id="IPR003689">
    <property type="entry name" value="ZIP"/>
</dbReference>
<evidence type="ECO:0000313" key="10">
    <source>
        <dbReference type="Proteomes" id="UP000032809"/>
    </source>
</evidence>
<dbReference type="PANTHER" id="PTHR11040:SF211">
    <property type="entry name" value="ZINC TRANSPORTER ZIP11"/>
    <property type="match status" value="1"/>
</dbReference>
<proteinExistence type="inferred from homology"/>
<keyword evidence="7 8" id="KW-0472">Membrane</keyword>
<dbReference type="Proteomes" id="UP000032809">
    <property type="component" value="Chromosome I"/>
</dbReference>
<evidence type="ECO:0000256" key="1">
    <source>
        <dbReference type="ARBA" id="ARBA00004651"/>
    </source>
</evidence>
<evidence type="ECO:0000256" key="6">
    <source>
        <dbReference type="ARBA" id="ARBA00022989"/>
    </source>
</evidence>
<dbReference type="RefSeq" id="WP_045087968.1">
    <property type="nucleotide sequence ID" value="NZ_LN824141.1"/>
</dbReference>
<gene>
    <name evidence="9" type="primary">zupT</name>
    <name evidence="9" type="ORF">DTL3_1245</name>
</gene>
<sequence length="252" mass="27061">MLTNLQIWLYGTISSLIAGLATVIGAIPVLFMKKELNEKSMDFLLGFAAGVMLSATMFSLIVPSLEQGGILITIIGILTGSIVIDLFDRFAPHEHFLKGHEGPEAAKLKKIWLFIIAITLHNFPEGMAVGVSFGGGMISNGISLALAIGLQNIPEGTATAFSLLQANYSKKQSFYWTLLTGLVEPLGGLLGASLVVLMEPLLPFFLSFAAGAMLYVISDEIIPETHSHGNEEIATFSLIIGFLLMMALDVIF</sequence>
<feature type="transmembrane region" description="Helical" evidence="8">
    <location>
        <begin position="233"/>
        <end position="251"/>
    </location>
</feature>
<evidence type="ECO:0000256" key="2">
    <source>
        <dbReference type="ARBA" id="ARBA00006939"/>
    </source>
</evidence>
<dbReference type="OrthoDB" id="9787346at2"/>